<dbReference type="Proteomes" id="UP001204144">
    <property type="component" value="Unassembled WGS sequence"/>
</dbReference>
<gene>
    <name evidence="1" type="ORF">EGI31_05535</name>
</gene>
<comment type="caution">
    <text evidence="1">The sequence shown here is derived from an EMBL/GenBank/DDBJ whole genome shotgun (WGS) entry which is preliminary data.</text>
</comment>
<name>A0AAE3H004_9BACT</name>
<dbReference type="RefSeq" id="WP_255036171.1">
    <property type="nucleotide sequence ID" value="NZ_RJUF01000009.1"/>
</dbReference>
<reference evidence="1 2" key="1">
    <citation type="submission" date="2018-11" db="EMBL/GenBank/DDBJ databases">
        <title>Novel bacteria species description.</title>
        <authorList>
            <person name="Han J.-H."/>
        </authorList>
    </citation>
    <scope>NUCLEOTIDE SEQUENCE [LARGE SCALE GENOMIC DNA]</scope>
    <source>
        <strain evidence="1 2">KCTC23259</strain>
    </source>
</reference>
<dbReference type="AlphaFoldDB" id="A0AAE3H004"/>
<protein>
    <submittedName>
        <fullName evidence="1">Uncharacterized protein</fullName>
    </submittedName>
</protein>
<dbReference type="EMBL" id="RJUF01000009">
    <property type="protein sequence ID" value="MCP9762407.1"/>
    <property type="molecule type" value="Genomic_DNA"/>
</dbReference>
<proteinExistence type="predicted"/>
<evidence type="ECO:0000313" key="1">
    <source>
        <dbReference type="EMBL" id="MCP9762407.1"/>
    </source>
</evidence>
<evidence type="ECO:0000313" key="2">
    <source>
        <dbReference type="Proteomes" id="UP001204144"/>
    </source>
</evidence>
<keyword evidence="2" id="KW-1185">Reference proteome</keyword>
<sequence>MKYRIILCLLILCYQSFCQTKIDSSNSKTKKNYKLDSVKYNFNTNEFENVPTNLKEGDKVKIIVTNVNRFLYEVKLNTKNRILQSNPNFILGGILTNLTEITKNLPSGIIWSFTLLNDDFCNRLSKQFDKLSSIEQDYFQKSLISIKSKITENDLTKIERIDENVLINNFVEIKKLEDSIKKYSDKDCGKAIKAKLDEAKFQEKFQNYTTFFINIDEGLFNFISPPIEAKGDFLELDIQITPRTFENKTPFIIPLENDSIKVAIPIKSNRWKLSFSTGFFITGVKDDSKYGYKPYSIGDSLSYFKLEKENNGDSKYSLGIASKAHFMRTINKNTKAGFYLGLGLPLQKNPNLFLSSGASIGLGKREQILFNFGYIGGNVKIPSSNLNQDFKFSKRDIPIEYVDKLKIGFVCSITFNVFTIK</sequence>
<organism evidence="1 2">
    <name type="scientific">Lacihabitans soyangensis</name>
    <dbReference type="NCBI Taxonomy" id="869394"/>
    <lineage>
        <taxon>Bacteria</taxon>
        <taxon>Pseudomonadati</taxon>
        <taxon>Bacteroidota</taxon>
        <taxon>Cytophagia</taxon>
        <taxon>Cytophagales</taxon>
        <taxon>Leadbetterellaceae</taxon>
        <taxon>Lacihabitans</taxon>
    </lineage>
</organism>
<accession>A0AAE3H004</accession>